<dbReference type="Proteomes" id="UP001201163">
    <property type="component" value="Unassembled WGS sequence"/>
</dbReference>
<evidence type="ECO:0000313" key="2">
    <source>
        <dbReference type="EMBL" id="KAH8991017.1"/>
    </source>
</evidence>
<proteinExistence type="predicted"/>
<accession>A0AAD4LKZ3</accession>
<comment type="caution">
    <text evidence="2">The sequence shown here is derived from an EMBL/GenBank/DDBJ whole genome shotgun (WGS) entry which is preliminary data.</text>
</comment>
<evidence type="ECO:0008006" key="4">
    <source>
        <dbReference type="Google" id="ProtNLM"/>
    </source>
</evidence>
<feature type="signal peptide" evidence="1">
    <location>
        <begin position="1"/>
        <end position="25"/>
    </location>
</feature>
<feature type="chain" id="PRO_5042241155" description="Secreted protein" evidence="1">
    <location>
        <begin position="26"/>
        <end position="88"/>
    </location>
</feature>
<dbReference type="AlphaFoldDB" id="A0AAD4LKZ3"/>
<evidence type="ECO:0000256" key="1">
    <source>
        <dbReference type="SAM" id="SignalP"/>
    </source>
</evidence>
<protein>
    <recommendedName>
        <fullName evidence="4">Secreted protein</fullName>
    </recommendedName>
</protein>
<reference evidence="2" key="1">
    <citation type="submission" date="2022-01" db="EMBL/GenBank/DDBJ databases">
        <title>Comparative genomics reveals a dynamic genome evolution in the ectomycorrhizal milk-cap (Lactarius) mushrooms.</title>
        <authorList>
            <consortium name="DOE Joint Genome Institute"/>
            <person name="Lebreton A."/>
            <person name="Tang N."/>
            <person name="Kuo A."/>
            <person name="LaButti K."/>
            <person name="Drula E."/>
            <person name="Barry K."/>
            <person name="Clum A."/>
            <person name="Lipzen A."/>
            <person name="Mousain D."/>
            <person name="Ng V."/>
            <person name="Wang R."/>
            <person name="Wang X."/>
            <person name="Dai Y."/>
            <person name="Henrissat B."/>
            <person name="Grigoriev I.V."/>
            <person name="Guerin-Laguette A."/>
            <person name="Yu F."/>
            <person name="Martin F.M."/>
        </authorList>
    </citation>
    <scope>NUCLEOTIDE SEQUENCE</scope>
    <source>
        <strain evidence="2">QP</strain>
    </source>
</reference>
<organism evidence="2 3">
    <name type="scientific">Lactarius akahatsu</name>
    <dbReference type="NCBI Taxonomy" id="416441"/>
    <lineage>
        <taxon>Eukaryota</taxon>
        <taxon>Fungi</taxon>
        <taxon>Dikarya</taxon>
        <taxon>Basidiomycota</taxon>
        <taxon>Agaricomycotina</taxon>
        <taxon>Agaricomycetes</taxon>
        <taxon>Russulales</taxon>
        <taxon>Russulaceae</taxon>
        <taxon>Lactarius</taxon>
    </lineage>
</organism>
<gene>
    <name evidence="2" type="ORF">EDB92DRAFT_1862758</name>
</gene>
<sequence length="88" mass="10273">MHTFVHVLHLEPCLVFMALLAPLRGRLPPSPQQQTVAQWRTDPITLVRGPDQDIFAWTYYSESHSWHFRRDCKHGTFSRLACRPMTSP</sequence>
<dbReference type="EMBL" id="JAKELL010000028">
    <property type="protein sequence ID" value="KAH8991017.1"/>
    <property type="molecule type" value="Genomic_DNA"/>
</dbReference>
<name>A0AAD4LKZ3_9AGAM</name>
<keyword evidence="3" id="KW-1185">Reference proteome</keyword>
<evidence type="ECO:0000313" key="3">
    <source>
        <dbReference type="Proteomes" id="UP001201163"/>
    </source>
</evidence>
<keyword evidence="1" id="KW-0732">Signal</keyword>